<comment type="caution">
    <text evidence="1">The sequence shown here is derived from an EMBL/GenBank/DDBJ whole genome shotgun (WGS) entry which is preliminary data.</text>
</comment>
<sequence>MANIPRSFPLVYKDHLLDLFNQEVGKDVSRVREYMGLACGLKIVMRRKGEYIGELKALGGCEGAVETVRFTEGLQQVDMEMYNCLLLLMKEMQVKARGKAKVVWLLYVKKDVADKAKASIRIQREAKVQCCAFKLVITQRMVALPRCNELHQAARSLEREDMFILYYRKANAEDIRVGRIERTVDARVCQGERFAEEAFSSVVVPVLVLCSFTRSVFDFLAGMVDIIMRTTSSMRSCSSVPTKAIVDINKDLQLSREINALCTRLTGIVDEMERFVDELD</sequence>
<organism evidence="1">
    <name type="scientific">Tanacetum cinerariifolium</name>
    <name type="common">Dalmatian daisy</name>
    <name type="synonym">Chrysanthemum cinerariifolium</name>
    <dbReference type="NCBI Taxonomy" id="118510"/>
    <lineage>
        <taxon>Eukaryota</taxon>
        <taxon>Viridiplantae</taxon>
        <taxon>Streptophyta</taxon>
        <taxon>Embryophyta</taxon>
        <taxon>Tracheophyta</taxon>
        <taxon>Spermatophyta</taxon>
        <taxon>Magnoliopsida</taxon>
        <taxon>eudicotyledons</taxon>
        <taxon>Gunneridae</taxon>
        <taxon>Pentapetalae</taxon>
        <taxon>asterids</taxon>
        <taxon>campanulids</taxon>
        <taxon>Asterales</taxon>
        <taxon>Asteraceae</taxon>
        <taxon>Asteroideae</taxon>
        <taxon>Anthemideae</taxon>
        <taxon>Anthemidinae</taxon>
        <taxon>Tanacetum</taxon>
    </lineage>
</organism>
<gene>
    <name evidence="1" type="ORF">Tci_026215</name>
</gene>
<proteinExistence type="predicted"/>
<protein>
    <submittedName>
        <fullName evidence="1">Uncharacterized protein</fullName>
    </submittedName>
</protein>
<accession>A0A6L2L0B3</accession>
<dbReference type="EMBL" id="BKCJ010003301">
    <property type="protein sequence ID" value="GEU54237.1"/>
    <property type="molecule type" value="Genomic_DNA"/>
</dbReference>
<dbReference type="AlphaFoldDB" id="A0A6L2L0B3"/>
<evidence type="ECO:0000313" key="1">
    <source>
        <dbReference type="EMBL" id="GEU54237.1"/>
    </source>
</evidence>
<reference evidence="1" key="1">
    <citation type="journal article" date="2019" name="Sci. Rep.">
        <title>Draft genome of Tanacetum cinerariifolium, the natural source of mosquito coil.</title>
        <authorList>
            <person name="Yamashiro T."/>
            <person name="Shiraishi A."/>
            <person name="Satake H."/>
            <person name="Nakayama K."/>
        </authorList>
    </citation>
    <scope>NUCLEOTIDE SEQUENCE</scope>
</reference>
<name>A0A6L2L0B3_TANCI</name>